<dbReference type="KEGG" id="vg:16881003"/>
<accession>R9ZWG0</accession>
<protein>
    <submittedName>
        <fullName evidence="1">Uncharacterized protein</fullName>
    </submittedName>
</protein>
<proteinExistence type="predicted"/>
<gene>
    <name evidence="1" type="ORF">Phi19:3_gp037</name>
</gene>
<keyword evidence="2" id="KW-1185">Reference proteome</keyword>
<dbReference type="Proteomes" id="UP000014731">
    <property type="component" value="Segment"/>
</dbReference>
<evidence type="ECO:0000313" key="1">
    <source>
        <dbReference type="EMBL" id="AGO47441.1"/>
    </source>
</evidence>
<sequence>MKNINSKEKEVHKPEDVVRFFNEMSIARRNHDMFNPWEPFSHISADKIFTKDVLDKGLKLLRELRIEETQQEINRIELDELPKLKEHLLYLKKNN</sequence>
<dbReference type="RefSeq" id="YP_008240822.1">
    <property type="nucleotide sequence ID" value="NC_021789.1"/>
</dbReference>
<name>R9ZWG0_9CAUD</name>
<dbReference type="EMBL" id="KC821608">
    <property type="protein sequence ID" value="AGO47441.1"/>
    <property type="molecule type" value="Genomic_DNA"/>
</dbReference>
<reference evidence="2" key="2">
    <citation type="submission" date="2013-03" db="EMBL/GenBank/DDBJ databases">
        <title>The Cellulophaga phages: a novel, diverse, and globally ubiquitous model system.</title>
        <authorList>
            <person name="Holmfeldt K."/>
            <person name="Solonenko N."/>
            <person name="Shah M."/>
            <person name="Corrier K."/>
            <person name="Riemann L."/>
            <person name="VerBerkmoes N.C."/>
            <person name="Sullivan M.B."/>
        </authorList>
    </citation>
    <scope>NUCLEOTIDE SEQUENCE [LARGE SCALE GENOMIC DNA]</scope>
</reference>
<organism evidence="1 2">
    <name type="scientific">Cellulophaga phage phi19:3</name>
    <dbReference type="NCBI Taxonomy" id="1327971"/>
    <lineage>
        <taxon>Viruses</taxon>
        <taxon>Duplodnaviria</taxon>
        <taxon>Heunggongvirae</taxon>
        <taxon>Uroviricota</taxon>
        <taxon>Caudoviricetes</taxon>
        <taxon>Pachyviridae</taxon>
        <taxon>Baltivirus</taxon>
        <taxon>Baltivirus phi19tres</taxon>
    </lineage>
</organism>
<dbReference type="GeneID" id="16881003"/>
<evidence type="ECO:0000313" key="2">
    <source>
        <dbReference type="Proteomes" id="UP000014731"/>
    </source>
</evidence>
<reference evidence="1 2" key="1">
    <citation type="journal article" date="2013" name="Proc. Natl. Acad. Sci. U.S.A.">
        <title>Twelve previously unknown phage genera are ubiquitous in global oceans.</title>
        <authorList>
            <person name="Holmfeldt K."/>
            <person name="Solonenko N."/>
            <person name="Shah M."/>
            <person name="Corrier K."/>
            <person name="Riemann L."/>
            <person name="Verberkmoes N.C."/>
            <person name="Sullivan M.B."/>
        </authorList>
    </citation>
    <scope>NUCLEOTIDE SEQUENCE [LARGE SCALE GENOMIC DNA]</scope>
    <source>
        <strain evidence="1">Phi19:3</strain>
    </source>
</reference>